<organism evidence="3 4">
    <name type="scientific">Spirosoma linguale (strain ATCC 33905 / DSM 74 / LMG 10896 / Claus 1)</name>
    <dbReference type="NCBI Taxonomy" id="504472"/>
    <lineage>
        <taxon>Bacteria</taxon>
        <taxon>Pseudomonadati</taxon>
        <taxon>Bacteroidota</taxon>
        <taxon>Cytophagia</taxon>
        <taxon>Cytophagales</taxon>
        <taxon>Cytophagaceae</taxon>
        <taxon>Spirosoma</taxon>
    </lineage>
</organism>
<gene>
    <name evidence="3" type="ordered locus">Slin_5878</name>
</gene>
<dbReference type="Gene3D" id="3.90.226.10">
    <property type="entry name" value="2-enoyl-CoA Hydratase, Chain A, domain 1"/>
    <property type="match status" value="1"/>
</dbReference>
<dbReference type="Gene3D" id="2.30.42.10">
    <property type="match status" value="1"/>
</dbReference>
<dbReference type="Pfam" id="PF03572">
    <property type="entry name" value="Peptidase_S41"/>
    <property type="match status" value="1"/>
</dbReference>
<dbReference type="InterPro" id="IPR005151">
    <property type="entry name" value="Tail-specific_protease"/>
</dbReference>
<dbReference type="SUPFAM" id="SSF50156">
    <property type="entry name" value="PDZ domain-like"/>
    <property type="match status" value="1"/>
</dbReference>
<dbReference type="PANTHER" id="PTHR32060">
    <property type="entry name" value="TAIL-SPECIFIC PROTEASE"/>
    <property type="match status" value="1"/>
</dbReference>
<sequence length="494" mass="53398">MKVLLVWRPALLLAVSATVFLTSCKKTEEVSVAPSNVSSTTAATGAVTDTEVNDWILQNMQTYYFWNDKIPANPNKSLSPDQFFTSLLNTYNATSNADGDRFSWIQASAETLKASLSGQSKTTGMQYKLYYRDNTKTTVIASVLYVLPDSPAARAGIKRGDVISKVNGQTLTGTNYSELLSGSGSDTYTYGFATVAANGSVTDTDQTKQVTAIVFQEDPVFLDTTYTVNGKTIGYVVYNQFIPGVYKSDGTTDKTYDLKLDNIFGKFRQKGVNELVLDLRYNRGGYVSSAVNLASSIGKNIDASKVFYSQKWNPTAAAAYAAKYGANWNIQNFVTKSTNIGANLSRVFVLTTNSTASASELIINGLRPFMTVTTIGTTTVGKNVGSITISDNTGRIKWGIQPITFKSANAQGFTEYGSGFTPSVEVKEPTIAMKPFGDLSEPMLSEAVFQITGVRAARRAASVEIDRPFIGSSLDEKAGGGNMYVNDTPLGRIH</sequence>
<evidence type="ECO:0000259" key="2">
    <source>
        <dbReference type="PROSITE" id="PS50106"/>
    </source>
</evidence>
<feature type="chain" id="PRO_5003035672" evidence="1">
    <location>
        <begin position="22"/>
        <end position="494"/>
    </location>
</feature>
<dbReference type="CDD" id="cd07561">
    <property type="entry name" value="Peptidase_S41_CPP_like"/>
    <property type="match status" value="1"/>
</dbReference>
<evidence type="ECO:0000256" key="1">
    <source>
        <dbReference type="SAM" id="SignalP"/>
    </source>
</evidence>
<dbReference type="Pfam" id="PF18294">
    <property type="entry name" value="Pept_S41_N"/>
    <property type="match status" value="1"/>
</dbReference>
<dbReference type="GO" id="GO:0004175">
    <property type="term" value="F:endopeptidase activity"/>
    <property type="evidence" value="ECO:0007669"/>
    <property type="project" value="TreeGrafter"/>
</dbReference>
<dbReference type="Gene3D" id="3.30.750.170">
    <property type="match status" value="1"/>
</dbReference>
<dbReference type="InterPro" id="IPR029045">
    <property type="entry name" value="ClpP/crotonase-like_dom_sf"/>
</dbReference>
<dbReference type="PROSITE" id="PS50106">
    <property type="entry name" value="PDZ"/>
    <property type="match status" value="1"/>
</dbReference>
<dbReference type="STRING" id="504472.Slin_5878"/>
<evidence type="ECO:0000313" key="3">
    <source>
        <dbReference type="EMBL" id="ADB41842.1"/>
    </source>
</evidence>
<name>D2QSR0_SPILD</name>
<dbReference type="GO" id="GO:0008236">
    <property type="term" value="F:serine-type peptidase activity"/>
    <property type="evidence" value="ECO:0007669"/>
    <property type="project" value="InterPro"/>
</dbReference>
<keyword evidence="1" id="KW-0732">Signal</keyword>
<dbReference type="HOGENOM" id="CLU_031949_0_1_10"/>
<dbReference type="GO" id="GO:0006508">
    <property type="term" value="P:proteolysis"/>
    <property type="evidence" value="ECO:0007669"/>
    <property type="project" value="InterPro"/>
</dbReference>
<reference evidence="3 4" key="1">
    <citation type="journal article" date="2010" name="Stand. Genomic Sci.">
        <title>Complete genome sequence of Spirosoma linguale type strain (1).</title>
        <authorList>
            <person name="Lail K."/>
            <person name="Sikorski J."/>
            <person name="Saunders E."/>
            <person name="Lapidus A."/>
            <person name="Glavina Del Rio T."/>
            <person name="Copeland A."/>
            <person name="Tice H."/>
            <person name="Cheng J.-F."/>
            <person name="Lucas S."/>
            <person name="Nolan M."/>
            <person name="Bruce D."/>
            <person name="Goodwin L."/>
            <person name="Pitluck S."/>
            <person name="Ivanova N."/>
            <person name="Mavromatis K."/>
            <person name="Ovchinnikova G."/>
            <person name="Pati A."/>
            <person name="Chen A."/>
            <person name="Palaniappan K."/>
            <person name="Land M."/>
            <person name="Hauser L."/>
            <person name="Chang Y.-J."/>
            <person name="Jeffries C.D."/>
            <person name="Chain P."/>
            <person name="Brettin T."/>
            <person name="Detter J.C."/>
            <person name="Schuetze A."/>
            <person name="Rohde M."/>
            <person name="Tindall B.J."/>
            <person name="Goeker M."/>
            <person name="Bristow J."/>
            <person name="Eisen J.A."/>
            <person name="Markowitz V."/>
            <person name="Hugenholtz P."/>
            <person name="Kyrpides N.C."/>
            <person name="Klenk H.-P."/>
            <person name="Chen F."/>
        </authorList>
    </citation>
    <scope>NUCLEOTIDE SEQUENCE [LARGE SCALE GENOMIC DNA]</scope>
    <source>
        <strain evidence="4">ATCC 33905 / DSM 74 / LMG 10896 / Claus 1</strain>
    </source>
</reference>
<dbReference type="Pfam" id="PF17820">
    <property type="entry name" value="PDZ_6"/>
    <property type="match status" value="1"/>
</dbReference>
<dbReference type="GO" id="GO:0030288">
    <property type="term" value="C:outer membrane-bounded periplasmic space"/>
    <property type="evidence" value="ECO:0007669"/>
    <property type="project" value="TreeGrafter"/>
</dbReference>
<dbReference type="GO" id="GO:0007165">
    <property type="term" value="P:signal transduction"/>
    <property type="evidence" value="ECO:0007669"/>
    <property type="project" value="TreeGrafter"/>
</dbReference>
<evidence type="ECO:0000313" key="4">
    <source>
        <dbReference type="Proteomes" id="UP000002028"/>
    </source>
</evidence>
<feature type="signal peptide" evidence="1">
    <location>
        <begin position="1"/>
        <end position="21"/>
    </location>
</feature>
<feature type="domain" description="PDZ" evidence="2">
    <location>
        <begin position="143"/>
        <end position="178"/>
    </location>
</feature>
<keyword evidence="4" id="KW-1185">Reference proteome</keyword>
<dbReference type="eggNOG" id="COG0793">
    <property type="taxonomic scope" value="Bacteria"/>
</dbReference>
<dbReference type="InterPro" id="IPR041613">
    <property type="entry name" value="Pept_S41_N"/>
</dbReference>
<dbReference type="InterPro" id="IPR001478">
    <property type="entry name" value="PDZ"/>
</dbReference>
<dbReference type="SMART" id="SM00245">
    <property type="entry name" value="TSPc"/>
    <property type="match status" value="1"/>
</dbReference>
<dbReference type="EMBL" id="CP001769">
    <property type="protein sequence ID" value="ADB41842.1"/>
    <property type="molecule type" value="Genomic_DNA"/>
</dbReference>
<proteinExistence type="predicted"/>
<dbReference type="InterPro" id="IPR036034">
    <property type="entry name" value="PDZ_sf"/>
</dbReference>
<dbReference type="MEROPS" id="S41.012"/>
<dbReference type="InterPro" id="IPR041489">
    <property type="entry name" value="PDZ_6"/>
</dbReference>
<dbReference type="AlphaFoldDB" id="D2QSR0"/>
<protein>
    <submittedName>
        <fullName evidence="3">Peptidase S41</fullName>
    </submittedName>
</protein>
<dbReference type="PROSITE" id="PS51257">
    <property type="entry name" value="PROKAR_LIPOPROTEIN"/>
    <property type="match status" value="1"/>
</dbReference>
<dbReference type="SUPFAM" id="SSF52096">
    <property type="entry name" value="ClpP/crotonase"/>
    <property type="match status" value="1"/>
</dbReference>
<dbReference type="KEGG" id="sli:Slin_5878"/>
<dbReference type="Proteomes" id="UP000002028">
    <property type="component" value="Chromosome"/>
</dbReference>
<dbReference type="RefSeq" id="WP_012930332.1">
    <property type="nucleotide sequence ID" value="NC_013730.1"/>
</dbReference>
<dbReference type="PANTHER" id="PTHR32060:SF30">
    <property type="entry name" value="CARBOXY-TERMINAL PROCESSING PROTEASE CTPA"/>
    <property type="match status" value="1"/>
</dbReference>
<accession>D2QSR0</accession>